<dbReference type="Proteomes" id="UP000199698">
    <property type="component" value="Unassembled WGS sequence"/>
</dbReference>
<dbReference type="GO" id="GO:0015099">
    <property type="term" value="F:nickel cation transmembrane transporter activity"/>
    <property type="evidence" value="ECO:0007669"/>
    <property type="project" value="InterPro"/>
</dbReference>
<evidence type="ECO:0000256" key="6">
    <source>
        <dbReference type="ARBA" id="ARBA00022989"/>
    </source>
</evidence>
<proteinExistence type="inferred from homology"/>
<feature type="transmembrane region" description="Helical" evidence="11">
    <location>
        <begin position="103"/>
        <end position="128"/>
    </location>
</feature>
<dbReference type="OrthoDB" id="9805855at2"/>
<dbReference type="GO" id="GO:0071916">
    <property type="term" value="F:dipeptide transmembrane transporter activity"/>
    <property type="evidence" value="ECO:0007669"/>
    <property type="project" value="TreeGrafter"/>
</dbReference>
<comment type="subcellular location">
    <subcellularLocation>
        <location evidence="1 11">Cell membrane</location>
        <topology evidence="1 11">Multi-pass membrane protein</topology>
    </subcellularLocation>
</comment>
<dbReference type="NCBIfam" id="NF045470">
    <property type="entry name" value="Opp2B"/>
    <property type="match status" value="1"/>
</dbReference>
<evidence type="ECO:0000256" key="3">
    <source>
        <dbReference type="ARBA" id="ARBA00022475"/>
    </source>
</evidence>
<feature type="transmembrane region" description="Helical" evidence="11">
    <location>
        <begin position="177"/>
        <end position="196"/>
    </location>
</feature>
<dbReference type="STRING" id="1798183.GA0061080_101410"/>
<name>A0A1C4AUF3_9GAMM</name>
<feature type="transmembrane region" description="Helical" evidence="11">
    <location>
        <begin position="9"/>
        <end position="30"/>
    </location>
</feature>
<evidence type="ECO:0000256" key="10">
    <source>
        <dbReference type="ARBA" id="ARBA00024202"/>
    </source>
</evidence>
<dbReference type="GO" id="GO:0005886">
    <property type="term" value="C:plasma membrane"/>
    <property type="evidence" value="ECO:0007669"/>
    <property type="project" value="UniProtKB-SubCell"/>
</dbReference>
<evidence type="ECO:0000259" key="12">
    <source>
        <dbReference type="PROSITE" id="PS50928"/>
    </source>
</evidence>
<protein>
    <submittedName>
        <fullName evidence="13">Nickel transport system permease protein</fullName>
    </submittedName>
</protein>
<keyword evidence="9 11" id="KW-0472">Membrane</keyword>
<dbReference type="NCBIfam" id="NF045469">
    <property type="entry name" value="Opp1B"/>
    <property type="match status" value="1"/>
</dbReference>
<keyword evidence="6 11" id="KW-1133">Transmembrane helix</keyword>
<dbReference type="AlphaFoldDB" id="A0A1C4AUF3"/>
<evidence type="ECO:0000256" key="1">
    <source>
        <dbReference type="ARBA" id="ARBA00004651"/>
    </source>
</evidence>
<dbReference type="InterPro" id="IPR050036">
    <property type="entry name" value="CntB"/>
</dbReference>
<dbReference type="PANTHER" id="PTHR43163">
    <property type="entry name" value="DIPEPTIDE TRANSPORT SYSTEM PERMEASE PROTEIN DPPB-RELATED"/>
    <property type="match status" value="1"/>
</dbReference>
<dbReference type="InterPro" id="IPR035906">
    <property type="entry name" value="MetI-like_sf"/>
</dbReference>
<dbReference type="EMBL" id="FMBA01000014">
    <property type="protein sequence ID" value="SCB98194.1"/>
    <property type="molecule type" value="Genomic_DNA"/>
</dbReference>
<feature type="transmembrane region" description="Helical" evidence="11">
    <location>
        <begin position="280"/>
        <end position="303"/>
    </location>
</feature>
<keyword evidence="7" id="KW-0406">Ion transport</keyword>
<keyword evidence="8" id="KW-0921">Nickel transport</keyword>
<evidence type="ECO:0000313" key="13">
    <source>
        <dbReference type="EMBL" id="SCB98194.1"/>
    </source>
</evidence>
<dbReference type="Pfam" id="PF19300">
    <property type="entry name" value="BPD_transp_1_N"/>
    <property type="match status" value="1"/>
</dbReference>
<dbReference type="InterPro" id="IPR050045">
    <property type="entry name" value="Opp2B"/>
</dbReference>
<evidence type="ECO:0000256" key="2">
    <source>
        <dbReference type="ARBA" id="ARBA00022448"/>
    </source>
</evidence>
<reference evidence="14" key="1">
    <citation type="submission" date="2016-08" db="EMBL/GenBank/DDBJ databases">
        <authorList>
            <person name="Varghese N."/>
            <person name="Submissions Spin"/>
        </authorList>
    </citation>
    <scope>NUCLEOTIDE SEQUENCE [LARGE SCALE GENOMIC DNA]</scope>
    <source>
        <strain evidence="14">R-53144</strain>
    </source>
</reference>
<sequence length="314" mass="36442">MLNYIFKRLIMMIPILIGISFIAFLLINLAPSDPAEVALRLNEIMPTPEAIESMRQELGLNEPFWYRYFNWLYNVFHLDFGRSFIHRDRFVWDEMIRCLKPTLILATSSFVFTLIISLILGILCAIFANSMFDRILRIIIFLGTAMPSYWLGLLFIWLFANYLDLLPTNGYGSWQNLVLPTITLSFVYISTYIRFIRNNMIENMHNYFIFYARSRGLKERTIILKHVLVNSLQTTITALGMTIPQLIAGSFVVEYIFSWPGLGRLCISAIMNRDYPVIQAYILLMAILFVVCNFIVDVLHLLLDPRLKESGSLS</sequence>
<feature type="domain" description="ABC transmembrane type-1" evidence="12">
    <location>
        <begin position="99"/>
        <end position="296"/>
    </location>
</feature>
<dbReference type="PANTHER" id="PTHR43163:SF6">
    <property type="entry name" value="DIPEPTIDE TRANSPORT SYSTEM PERMEASE PROTEIN DPPB-RELATED"/>
    <property type="match status" value="1"/>
</dbReference>
<evidence type="ECO:0000256" key="8">
    <source>
        <dbReference type="ARBA" id="ARBA00023112"/>
    </source>
</evidence>
<keyword evidence="2 11" id="KW-0813">Transport</keyword>
<evidence type="ECO:0000256" key="7">
    <source>
        <dbReference type="ARBA" id="ARBA00023065"/>
    </source>
</evidence>
<dbReference type="Gene3D" id="1.10.3720.10">
    <property type="entry name" value="MetI-like"/>
    <property type="match status" value="1"/>
</dbReference>
<comment type="similarity">
    <text evidence="10">Belongs to the binding-protein-dependent transport system permease family. OppBC subfamily.</text>
</comment>
<evidence type="ECO:0000256" key="5">
    <source>
        <dbReference type="ARBA" id="ARBA00022692"/>
    </source>
</evidence>
<evidence type="ECO:0000313" key="14">
    <source>
        <dbReference type="Proteomes" id="UP000199698"/>
    </source>
</evidence>
<keyword evidence="4" id="KW-0533">Nickel</keyword>
<gene>
    <name evidence="13" type="ORF">GA0061080_101410</name>
</gene>
<evidence type="ECO:0000256" key="4">
    <source>
        <dbReference type="ARBA" id="ARBA00022596"/>
    </source>
</evidence>
<keyword evidence="5 11" id="KW-0812">Transmembrane</keyword>
<dbReference type="PROSITE" id="PS50928">
    <property type="entry name" value="ABC_TM1"/>
    <property type="match status" value="1"/>
</dbReference>
<keyword evidence="14" id="KW-1185">Reference proteome</keyword>
<evidence type="ECO:0000256" key="11">
    <source>
        <dbReference type="RuleBase" id="RU363032"/>
    </source>
</evidence>
<dbReference type="InterPro" id="IPR045621">
    <property type="entry name" value="BPD_transp_1_N"/>
</dbReference>
<keyword evidence="3" id="KW-1003">Cell membrane</keyword>
<feature type="transmembrane region" description="Helical" evidence="11">
    <location>
        <begin position="135"/>
        <end position="157"/>
    </location>
</feature>
<accession>A0A1C4AUF3</accession>
<dbReference type="CDD" id="cd06261">
    <property type="entry name" value="TM_PBP2"/>
    <property type="match status" value="1"/>
</dbReference>
<dbReference type="SUPFAM" id="SSF161098">
    <property type="entry name" value="MetI-like"/>
    <property type="match status" value="1"/>
</dbReference>
<dbReference type="InterPro" id="IPR000515">
    <property type="entry name" value="MetI-like"/>
</dbReference>
<dbReference type="Pfam" id="PF00528">
    <property type="entry name" value="BPD_transp_1"/>
    <property type="match status" value="1"/>
</dbReference>
<organism evidence="13 14">
    <name type="scientific">Gilliamella intestini</name>
    <dbReference type="NCBI Taxonomy" id="1798183"/>
    <lineage>
        <taxon>Bacteria</taxon>
        <taxon>Pseudomonadati</taxon>
        <taxon>Pseudomonadota</taxon>
        <taxon>Gammaproteobacteria</taxon>
        <taxon>Orbales</taxon>
        <taxon>Orbaceae</taxon>
        <taxon>Gilliamella</taxon>
    </lineage>
</organism>
<evidence type="ECO:0000256" key="9">
    <source>
        <dbReference type="ARBA" id="ARBA00023136"/>
    </source>
</evidence>
<dbReference type="RefSeq" id="WP_091122198.1">
    <property type="nucleotide sequence ID" value="NZ_FMBA01000014.1"/>
</dbReference>